<keyword evidence="10" id="KW-1185">Reference proteome</keyword>
<dbReference type="SUPFAM" id="SSF55785">
    <property type="entry name" value="PYP-like sensor domain (PAS domain)"/>
    <property type="match status" value="1"/>
</dbReference>
<dbReference type="InterPro" id="IPR035965">
    <property type="entry name" value="PAS-like_dom_sf"/>
</dbReference>
<dbReference type="AlphaFoldDB" id="A0A6B2GXU1"/>
<evidence type="ECO:0000256" key="5">
    <source>
        <dbReference type="ARBA" id="ARBA00022777"/>
    </source>
</evidence>
<dbReference type="PRINTS" id="PR00344">
    <property type="entry name" value="BCTRLSENSOR"/>
</dbReference>
<keyword evidence="5" id="KW-0418">Kinase</keyword>
<dbReference type="RefSeq" id="WP_162345726.1">
    <property type="nucleotide sequence ID" value="NZ_JAAEAA010000007.1"/>
</dbReference>
<evidence type="ECO:0000256" key="3">
    <source>
        <dbReference type="ARBA" id="ARBA00022553"/>
    </source>
</evidence>
<dbReference type="Gene3D" id="1.10.287.130">
    <property type="match status" value="1"/>
</dbReference>
<dbReference type="InterPro" id="IPR003661">
    <property type="entry name" value="HisK_dim/P_dom"/>
</dbReference>
<feature type="domain" description="Histidine kinase" evidence="6">
    <location>
        <begin position="151"/>
        <end position="370"/>
    </location>
</feature>
<dbReference type="Gene3D" id="3.30.450.20">
    <property type="entry name" value="PAS domain"/>
    <property type="match status" value="1"/>
</dbReference>
<evidence type="ECO:0000259" key="8">
    <source>
        <dbReference type="PROSITE" id="PS50113"/>
    </source>
</evidence>
<dbReference type="CDD" id="cd00130">
    <property type="entry name" value="PAS"/>
    <property type="match status" value="1"/>
</dbReference>
<dbReference type="Pfam" id="PF13426">
    <property type="entry name" value="PAS_9"/>
    <property type="match status" value="1"/>
</dbReference>
<dbReference type="PANTHER" id="PTHR43304:SF1">
    <property type="entry name" value="PAC DOMAIN-CONTAINING PROTEIN"/>
    <property type="match status" value="1"/>
</dbReference>
<comment type="caution">
    <text evidence="9">The sequence shown here is derived from an EMBL/GenBank/DDBJ whole genome shotgun (WGS) entry which is preliminary data.</text>
</comment>
<dbReference type="InterPro" id="IPR000014">
    <property type="entry name" value="PAS"/>
</dbReference>
<organism evidence="9 10">
    <name type="scientific">Pontibacter fetidus</name>
    <dbReference type="NCBI Taxonomy" id="2700082"/>
    <lineage>
        <taxon>Bacteria</taxon>
        <taxon>Pseudomonadati</taxon>
        <taxon>Bacteroidota</taxon>
        <taxon>Cytophagia</taxon>
        <taxon>Cytophagales</taxon>
        <taxon>Hymenobacteraceae</taxon>
        <taxon>Pontibacter</taxon>
    </lineage>
</organism>
<dbReference type="SUPFAM" id="SSF47384">
    <property type="entry name" value="Homodimeric domain of signal transducing histidine kinase"/>
    <property type="match status" value="1"/>
</dbReference>
<evidence type="ECO:0000313" key="9">
    <source>
        <dbReference type="EMBL" id="NDK55665.1"/>
    </source>
</evidence>
<dbReference type="NCBIfam" id="TIGR00229">
    <property type="entry name" value="sensory_box"/>
    <property type="match status" value="1"/>
</dbReference>
<dbReference type="Pfam" id="PF02518">
    <property type="entry name" value="HATPase_c"/>
    <property type="match status" value="1"/>
</dbReference>
<dbReference type="EC" id="2.7.13.3" evidence="2"/>
<evidence type="ECO:0000259" key="6">
    <source>
        <dbReference type="PROSITE" id="PS50109"/>
    </source>
</evidence>
<dbReference type="InterPro" id="IPR052162">
    <property type="entry name" value="Sensor_kinase/Photoreceptor"/>
</dbReference>
<protein>
    <recommendedName>
        <fullName evidence="2">histidine kinase</fullName>
        <ecNumber evidence="2">2.7.13.3</ecNumber>
    </recommendedName>
</protein>
<evidence type="ECO:0000256" key="1">
    <source>
        <dbReference type="ARBA" id="ARBA00000085"/>
    </source>
</evidence>
<dbReference type="PROSITE" id="PS50112">
    <property type="entry name" value="PAS"/>
    <property type="match status" value="1"/>
</dbReference>
<dbReference type="EMBL" id="JAAEAA010000007">
    <property type="protein sequence ID" value="NDK55665.1"/>
    <property type="molecule type" value="Genomic_DNA"/>
</dbReference>
<dbReference type="InterPro" id="IPR036097">
    <property type="entry name" value="HisK_dim/P_sf"/>
</dbReference>
<dbReference type="SUPFAM" id="SSF55874">
    <property type="entry name" value="ATPase domain of HSP90 chaperone/DNA topoisomerase II/histidine kinase"/>
    <property type="match status" value="1"/>
</dbReference>
<dbReference type="InterPro" id="IPR036890">
    <property type="entry name" value="HATPase_C_sf"/>
</dbReference>
<dbReference type="InterPro" id="IPR004358">
    <property type="entry name" value="Sig_transdc_His_kin-like_C"/>
</dbReference>
<reference evidence="9 10" key="1">
    <citation type="submission" date="2020-01" db="EMBL/GenBank/DDBJ databases">
        <authorList>
            <person name="Kim M.K."/>
        </authorList>
    </citation>
    <scope>NUCLEOTIDE SEQUENCE [LARGE SCALE GENOMIC DNA]</scope>
    <source>
        <strain evidence="9 10">BT213</strain>
    </source>
</reference>
<evidence type="ECO:0000256" key="4">
    <source>
        <dbReference type="ARBA" id="ARBA00022679"/>
    </source>
</evidence>
<dbReference type="SMART" id="SM00387">
    <property type="entry name" value="HATPase_c"/>
    <property type="match status" value="1"/>
</dbReference>
<keyword evidence="4" id="KW-0808">Transferase</keyword>
<comment type="catalytic activity">
    <reaction evidence="1">
        <text>ATP + protein L-histidine = ADP + protein N-phospho-L-histidine.</text>
        <dbReference type="EC" id="2.7.13.3"/>
    </reaction>
</comment>
<feature type="domain" description="PAC" evidence="8">
    <location>
        <begin position="81"/>
        <end position="133"/>
    </location>
</feature>
<evidence type="ECO:0000259" key="7">
    <source>
        <dbReference type="PROSITE" id="PS50112"/>
    </source>
</evidence>
<accession>A0A6B2GXU1</accession>
<dbReference type="PROSITE" id="PS50113">
    <property type="entry name" value="PAC"/>
    <property type="match status" value="1"/>
</dbReference>
<dbReference type="InterPro" id="IPR000700">
    <property type="entry name" value="PAS-assoc_C"/>
</dbReference>
<keyword evidence="3" id="KW-0597">Phosphoprotein</keyword>
<dbReference type="InterPro" id="IPR005467">
    <property type="entry name" value="His_kinase_dom"/>
</dbReference>
<evidence type="ECO:0000313" key="10">
    <source>
        <dbReference type="Proteomes" id="UP000478546"/>
    </source>
</evidence>
<dbReference type="PROSITE" id="PS50109">
    <property type="entry name" value="HIS_KIN"/>
    <property type="match status" value="1"/>
</dbReference>
<feature type="domain" description="PAS" evidence="7">
    <location>
        <begin position="22"/>
        <end position="52"/>
    </location>
</feature>
<dbReference type="Proteomes" id="UP000478546">
    <property type="component" value="Unassembled WGS sequence"/>
</dbReference>
<dbReference type="InterPro" id="IPR003594">
    <property type="entry name" value="HATPase_dom"/>
</dbReference>
<dbReference type="CDD" id="cd00082">
    <property type="entry name" value="HisKA"/>
    <property type="match status" value="1"/>
</dbReference>
<proteinExistence type="predicted"/>
<dbReference type="PANTHER" id="PTHR43304">
    <property type="entry name" value="PHYTOCHROME-LIKE PROTEIN CPH1"/>
    <property type="match status" value="1"/>
</dbReference>
<dbReference type="GO" id="GO:0000155">
    <property type="term" value="F:phosphorelay sensor kinase activity"/>
    <property type="evidence" value="ECO:0007669"/>
    <property type="project" value="InterPro"/>
</dbReference>
<dbReference type="Gene3D" id="3.30.565.10">
    <property type="entry name" value="Histidine kinase-like ATPase, C-terminal domain"/>
    <property type="match status" value="1"/>
</dbReference>
<evidence type="ECO:0000256" key="2">
    <source>
        <dbReference type="ARBA" id="ARBA00012438"/>
    </source>
</evidence>
<name>A0A6B2GXU1_9BACT</name>
<gene>
    <name evidence="9" type="ORF">GWO68_07045</name>
</gene>
<sequence>MDPNYYHVLSNHFISQVKEYAIFAMDTKGVITTWNLGAERIKGYTEEEAVGKYYGMLFCEEDQARGKPEEELELTKLNGKHEDEWWRRKKDGSAFWANVSLNAIYNNNNELVGFTKVTKDLTDRKIHEDTLTKKNEELSKVNKDLDHFIYIASHDLKAPILNIEALVNYLREGFENKCILREEDAIKLFDHIQASVHRFKDTVEDLTTINRLQRSLDDNKNSELINVQEVFDSVLADMTYLFDKFQIPCRIDTKFEVTELNFSRANFRSILYNLVSNAIKYRSNTHACKISVRTMRSEQGMVLKVKDNGLGISKQNQAQLYTMFKRFHSHVDGSGIGLYITKRIIDNAGGSIEINSDEGEGTEFRVYFKD</sequence>